<evidence type="ECO:0000313" key="2">
    <source>
        <dbReference type="Proteomes" id="UP000179113"/>
    </source>
</evidence>
<organism evidence="1 2">
    <name type="scientific">candidate division WWE3 bacterium RIFOXYC1_FULL_39_7</name>
    <dbReference type="NCBI Taxonomy" id="1802643"/>
    <lineage>
        <taxon>Bacteria</taxon>
        <taxon>Katanobacteria</taxon>
    </lineage>
</organism>
<dbReference type="Proteomes" id="UP000179113">
    <property type="component" value="Unassembled WGS sequence"/>
</dbReference>
<dbReference type="GO" id="GO:0016791">
    <property type="term" value="F:phosphatase activity"/>
    <property type="evidence" value="ECO:0007669"/>
    <property type="project" value="TreeGrafter"/>
</dbReference>
<gene>
    <name evidence="1" type="ORF">A2415_03240</name>
</gene>
<comment type="caution">
    <text evidence="1">The sequence shown here is derived from an EMBL/GenBank/DDBJ whole genome shotgun (WGS) entry which is preliminary data.</text>
</comment>
<evidence type="ECO:0008006" key="3">
    <source>
        <dbReference type="Google" id="ProtNLM"/>
    </source>
</evidence>
<dbReference type="EMBL" id="MEWA01000019">
    <property type="protein sequence ID" value="OGC69563.1"/>
    <property type="molecule type" value="Genomic_DNA"/>
</dbReference>
<sequence>MKPYIFFLDIDGTLIQPNQKSNSDLLPNTIKKLSQKGHLFGLNSNRAVEDIVDIYQLFGLNGPIILENGVYYKKTLDAPEILLIESPAKLQKLTMGALSAYVNTLEPEVHYECTDTVDIIENEKYNEIPLGIYLNKFRKYTASIHVFRYGKRNLDAAQKITDYLQKYFNEKKMGIIVRVTSSFGNVILYPKDGSKKDAFTQLKSVYPDYKFAMIGDSLGDAETAEEIDFFYTVGNAPDKVKAIADLAASKPYTQGVIEVLEQI</sequence>
<dbReference type="SUPFAM" id="SSF56784">
    <property type="entry name" value="HAD-like"/>
    <property type="match status" value="1"/>
</dbReference>
<proteinExistence type="predicted"/>
<name>A0A1F4WKY4_UNCKA</name>
<dbReference type="GO" id="GO:0005829">
    <property type="term" value="C:cytosol"/>
    <property type="evidence" value="ECO:0007669"/>
    <property type="project" value="TreeGrafter"/>
</dbReference>
<dbReference type="InterPro" id="IPR036412">
    <property type="entry name" value="HAD-like_sf"/>
</dbReference>
<dbReference type="Gene3D" id="3.40.50.1000">
    <property type="entry name" value="HAD superfamily/HAD-like"/>
    <property type="match status" value="2"/>
</dbReference>
<dbReference type="GO" id="GO:0000287">
    <property type="term" value="F:magnesium ion binding"/>
    <property type="evidence" value="ECO:0007669"/>
    <property type="project" value="TreeGrafter"/>
</dbReference>
<dbReference type="AlphaFoldDB" id="A0A1F4WKY4"/>
<dbReference type="Pfam" id="PF08282">
    <property type="entry name" value="Hydrolase_3"/>
    <property type="match status" value="1"/>
</dbReference>
<reference evidence="1 2" key="1">
    <citation type="journal article" date="2016" name="Nat. Commun.">
        <title>Thousands of microbial genomes shed light on interconnected biogeochemical processes in an aquifer system.</title>
        <authorList>
            <person name="Anantharaman K."/>
            <person name="Brown C.T."/>
            <person name="Hug L.A."/>
            <person name="Sharon I."/>
            <person name="Castelle C.J."/>
            <person name="Probst A.J."/>
            <person name="Thomas B.C."/>
            <person name="Singh A."/>
            <person name="Wilkins M.J."/>
            <person name="Karaoz U."/>
            <person name="Brodie E.L."/>
            <person name="Williams K.H."/>
            <person name="Hubbard S.S."/>
            <person name="Banfield J.F."/>
        </authorList>
    </citation>
    <scope>NUCLEOTIDE SEQUENCE [LARGE SCALE GENOMIC DNA]</scope>
</reference>
<accession>A0A1F4WKY4</accession>
<dbReference type="PANTHER" id="PTHR10000:SF8">
    <property type="entry name" value="HAD SUPERFAMILY HYDROLASE-LIKE, TYPE 3"/>
    <property type="match status" value="1"/>
</dbReference>
<evidence type="ECO:0000313" key="1">
    <source>
        <dbReference type="EMBL" id="OGC69563.1"/>
    </source>
</evidence>
<dbReference type="InterPro" id="IPR023214">
    <property type="entry name" value="HAD_sf"/>
</dbReference>
<protein>
    <recommendedName>
        <fullName evidence="3">Sucrose phosphatase-like domain-containing protein</fullName>
    </recommendedName>
</protein>
<dbReference type="PANTHER" id="PTHR10000">
    <property type="entry name" value="PHOSPHOSERINE PHOSPHATASE"/>
    <property type="match status" value="1"/>
</dbReference>